<sequence length="56" mass="6721">MQLTKQQKRFCKSFGAILLTLFYIINVQSIHKDAPKQLARQNELELKHEEKYSRKE</sequence>
<evidence type="ECO:0000313" key="1">
    <source>
        <dbReference type="EMBL" id="GIP17779.1"/>
    </source>
</evidence>
<evidence type="ECO:0000313" key="2">
    <source>
        <dbReference type="Proteomes" id="UP000683139"/>
    </source>
</evidence>
<name>A0A919YTB1_9BACL</name>
<gene>
    <name evidence="1" type="ORF">J40TS1_34210</name>
</gene>
<keyword evidence="2" id="KW-1185">Reference proteome</keyword>
<organism evidence="1 2">
    <name type="scientific">Paenibacillus montaniterrae</name>
    <dbReference type="NCBI Taxonomy" id="429341"/>
    <lineage>
        <taxon>Bacteria</taxon>
        <taxon>Bacillati</taxon>
        <taxon>Bacillota</taxon>
        <taxon>Bacilli</taxon>
        <taxon>Bacillales</taxon>
        <taxon>Paenibacillaceae</taxon>
        <taxon>Paenibacillus</taxon>
    </lineage>
</organism>
<dbReference type="Proteomes" id="UP000683139">
    <property type="component" value="Unassembled WGS sequence"/>
</dbReference>
<dbReference type="AlphaFoldDB" id="A0A919YTB1"/>
<comment type="caution">
    <text evidence="1">The sequence shown here is derived from an EMBL/GenBank/DDBJ whole genome shotgun (WGS) entry which is preliminary data.</text>
</comment>
<proteinExistence type="predicted"/>
<dbReference type="EMBL" id="BOSE01000006">
    <property type="protein sequence ID" value="GIP17779.1"/>
    <property type="molecule type" value="Genomic_DNA"/>
</dbReference>
<accession>A0A919YTB1</accession>
<protein>
    <submittedName>
        <fullName evidence="1">Uncharacterized protein</fullName>
    </submittedName>
</protein>
<reference evidence="1" key="1">
    <citation type="submission" date="2021-03" db="EMBL/GenBank/DDBJ databases">
        <title>Antimicrobial resistance genes in bacteria isolated from Japanese honey, and their potential for conferring macrolide and lincosamide resistance in the American foulbrood pathogen Paenibacillus larvae.</title>
        <authorList>
            <person name="Okamoto M."/>
            <person name="Kumagai M."/>
            <person name="Kanamori H."/>
            <person name="Takamatsu D."/>
        </authorList>
    </citation>
    <scope>NUCLEOTIDE SEQUENCE</scope>
    <source>
        <strain evidence="1">J40TS1</strain>
    </source>
</reference>